<evidence type="ECO:0000256" key="6">
    <source>
        <dbReference type="SAM" id="Phobius"/>
    </source>
</evidence>
<reference evidence="8" key="1">
    <citation type="journal article" date="2018" name="Nat. Microbiol.">
        <title>Leveraging single-cell genomics to expand the fungal tree of life.</title>
        <authorList>
            <person name="Ahrendt S.R."/>
            <person name="Quandt C.A."/>
            <person name="Ciobanu D."/>
            <person name="Clum A."/>
            <person name="Salamov A."/>
            <person name="Andreopoulos B."/>
            <person name="Cheng J.F."/>
            <person name="Woyke T."/>
            <person name="Pelin A."/>
            <person name="Henrissat B."/>
            <person name="Reynolds N.K."/>
            <person name="Benny G.L."/>
            <person name="Smith M.E."/>
            <person name="James T.Y."/>
            <person name="Grigoriev I.V."/>
        </authorList>
    </citation>
    <scope>NUCLEOTIDE SEQUENCE [LARGE SCALE GENOMIC DNA]</scope>
    <source>
        <strain evidence="8">Benny S71-1</strain>
    </source>
</reference>
<gene>
    <name evidence="7" type="ORF">SYNPS1DRAFT_30729</name>
</gene>
<evidence type="ECO:0000313" key="7">
    <source>
        <dbReference type="EMBL" id="RKP23520.1"/>
    </source>
</evidence>
<feature type="transmembrane region" description="Helical" evidence="6">
    <location>
        <begin position="96"/>
        <end position="118"/>
    </location>
</feature>
<keyword evidence="2 6" id="KW-0812">Transmembrane</keyword>
<feature type="transmembrane region" description="Helical" evidence="6">
    <location>
        <begin position="130"/>
        <end position="148"/>
    </location>
</feature>
<evidence type="ECO:0000256" key="1">
    <source>
        <dbReference type="ARBA" id="ARBA00004141"/>
    </source>
</evidence>
<comment type="subcellular location">
    <subcellularLocation>
        <location evidence="1">Membrane</location>
        <topology evidence="1">Multi-pass membrane protein</topology>
    </subcellularLocation>
</comment>
<keyword evidence="3 6" id="KW-1133">Transmembrane helix</keyword>
<protein>
    <submittedName>
        <fullName evidence="7">Uncharacterized protein</fullName>
    </submittedName>
</protein>
<dbReference type="EMBL" id="KZ990910">
    <property type="protein sequence ID" value="RKP23520.1"/>
    <property type="molecule type" value="Genomic_DNA"/>
</dbReference>
<keyword evidence="8" id="KW-1185">Reference proteome</keyword>
<dbReference type="GO" id="GO:0016020">
    <property type="term" value="C:membrane"/>
    <property type="evidence" value="ECO:0007669"/>
    <property type="project" value="UniProtKB-SubCell"/>
</dbReference>
<sequence>MAADTRCDHGAAAMGAWLFGSMERQWDVQLSPQYQAALDGSTPPRTASQNASPDIAGGGGRQHAPAADPRRSEQVDDELVEDLVFIDVMHDVMRTVIGALLFPAIASFCGSMLGRIHFIRSNVRDPFNRSVLGGCLFVVAKDMIRLLYKRQRLRQRRSRRVRDISEMEEQSAVKP</sequence>
<evidence type="ECO:0000256" key="4">
    <source>
        <dbReference type="ARBA" id="ARBA00023136"/>
    </source>
</evidence>
<dbReference type="Proteomes" id="UP000278143">
    <property type="component" value="Unassembled WGS sequence"/>
</dbReference>
<evidence type="ECO:0000256" key="5">
    <source>
        <dbReference type="SAM" id="MobiDB-lite"/>
    </source>
</evidence>
<evidence type="ECO:0000313" key="8">
    <source>
        <dbReference type="Proteomes" id="UP000278143"/>
    </source>
</evidence>
<accession>A0A4P9YX47</accession>
<dbReference type="AlphaFoldDB" id="A0A4P9YX47"/>
<organism evidence="7 8">
    <name type="scientific">Syncephalis pseudoplumigaleata</name>
    <dbReference type="NCBI Taxonomy" id="1712513"/>
    <lineage>
        <taxon>Eukaryota</taxon>
        <taxon>Fungi</taxon>
        <taxon>Fungi incertae sedis</taxon>
        <taxon>Zoopagomycota</taxon>
        <taxon>Zoopagomycotina</taxon>
        <taxon>Zoopagomycetes</taxon>
        <taxon>Zoopagales</taxon>
        <taxon>Piptocephalidaceae</taxon>
        <taxon>Syncephalis</taxon>
    </lineage>
</organism>
<feature type="compositionally biased region" description="Polar residues" evidence="5">
    <location>
        <begin position="43"/>
        <end position="52"/>
    </location>
</feature>
<evidence type="ECO:0000256" key="3">
    <source>
        <dbReference type="ARBA" id="ARBA00022989"/>
    </source>
</evidence>
<name>A0A4P9YX47_9FUNG</name>
<evidence type="ECO:0000256" key="2">
    <source>
        <dbReference type="ARBA" id="ARBA00022692"/>
    </source>
</evidence>
<keyword evidence="4 6" id="KW-0472">Membrane</keyword>
<dbReference type="OrthoDB" id="5817083at2759"/>
<proteinExistence type="predicted"/>
<dbReference type="PANTHER" id="PTHR46283">
    <property type="entry name" value="E3 UBIQUITIN-PROTEIN LIGASE MARCH5"/>
    <property type="match status" value="1"/>
</dbReference>
<feature type="region of interest" description="Disordered" evidence="5">
    <location>
        <begin position="37"/>
        <end position="74"/>
    </location>
</feature>